<dbReference type="InterPro" id="IPR000626">
    <property type="entry name" value="Ubiquitin-like_dom"/>
</dbReference>
<evidence type="ECO:0000259" key="1">
    <source>
        <dbReference type="PROSITE" id="PS50053"/>
    </source>
</evidence>
<reference evidence="2 3" key="1">
    <citation type="journal article" date="2020" name="G3 (Bethesda)">
        <title>Improved Reference Genome for Cyclotella cryptica CCMP332, a Model for Cell Wall Morphogenesis, Salinity Adaptation, and Lipid Production in Diatoms (Bacillariophyta).</title>
        <authorList>
            <person name="Roberts W.R."/>
            <person name="Downey K.M."/>
            <person name="Ruck E.C."/>
            <person name="Traller J.C."/>
            <person name="Alverson A.J."/>
        </authorList>
    </citation>
    <scope>NUCLEOTIDE SEQUENCE [LARGE SCALE GENOMIC DNA]</scope>
    <source>
        <strain evidence="2 3">CCMP332</strain>
    </source>
</reference>
<proteinExistence type="predicted"/>
<gene>
    <name evidence="2" type="ORF">HJC23_005132</name>
</gene>
<name>A0ABD3QF38_9STRA</name>
<organism evidence="2 3">
    <name type="scientific">Cyclotella cryptica</name>
    <dbReference type="NCBI Taxonomy" id="29204"/>
    <lineage>
        <taxon>Eukaryota</taxon>
        <taxon>Sar</taxon>
        <taxon>Stramenopiles</taxon>
        <taxon>Ochrophyta</taxon>
        <taxon>Bacillariophyta</taxon>
        <taxon>Coscinodiscophyceae</taxon>
        <taxon>Thalassiosirophycidae</taxon>
        <taxon>Stephanodiscales</taxon>
        <taxon>Stephanodiscaceae</taxon>
        <taxon>Cyclotella</taxon>
    </lineage>
</organism>
<accession>A0ABD3QF38</accession>
<evidence type="ECO:0000313" key="3">
    <source>
        <dbReference type="Proteomes" id="UP001516023"/>
    </source>
</evidence>
<dbReference type="Pfam" id="PF11976">
    <property type="entry name" value="Rad60-SLD"/>
    <property type="match status" value="1"/>
</dbReference>
<feature type="domain" description="Ubiquitin-like" evidence="1">
    <location>
        <begin position="57"/>
        <end position="135"/>
    </location>
</feature>
<dbReference type="InterPro" id="IPR029071">
    <property type="entry name" value="Ubiquitin-like_domsf"/>
</dbReference>
<dbReference type="PROSITE" id="PS50053">
    <property type="entry name" value="UBIQUITIN_2"/>
    <property type="match status" value="1"/>
</dbReference>
<keyword evidence="3" id="KW-1185">Reference proteome</keyword>
<dbReference type="AlphaFoldDB" id="A0ABD3QF38"/>
<dbReference type="FunFam" id="3.10.20.90:FF:000202">
    <property type="entry name" value="Small ubiquitin-related modifier I"/>
    <property type="match status" value="1"/>
</dbReference>
<protein>
    <recommendedName>
        <fullName evidence="1">Ubiquitin-like domain-containing protein</fullName>
    </recommendedName>
</protein>
<dbReference type="EMBL" id="JABMIG020000042">
    <property type="protein sequence ID" value="KAL3798993.1"/>
    <property type="molecule type" value="Genomic_DNA"/>
</dbReference>
<evidence type="ECO:0000313" key="2">
    <source>
        <dbReference type="EMBL" id="KAL3798993.1"/>
    </source>
</evidence>
<dbReference type="Gene3D" id="3.10.20.90">
    <property type="entry name" value="Phosphatidylinositol 3-kinase Catalytic Subunit, Chain A, domain 1"/>
    <property type="match status" value="1"/>
</dbReference>
<dbReference type="PANTHER" id="PTHR10562">
    <property type="entry name" value="SMALL UBIQUITIN-RELATED MODIFIER"/>
    <property type="match status" value="1"/>
</dbReference>
<comment type="caution">
    <text evidence="2">The sequence shown here is derived from an EMBL/GenBank/DDBJ whole genome shotgun (WGS) entry which is preliminary data.</text>
</comment>
<dbReference type="InterPro" id="IPR022617">
    <property type="entry name" value="Rad60/SUMO-like_dom"/>
</dbReference>
<dbReference type="Proteomes" id="UP001516023">
    <property type="component" value="Unassembled WGS sequence"/>
</dbReference>
<dbReference type="SUPFAM" id="SSF54236">
    <property type="entry name" value="Ubiquitin-like"/>
    <property type="match status" value="1"/>
</dbReference>
<sequence length="137" mass="15690">MSDDNNDVKPEGEGSEQLTIRVKDQVRSVELCLDDFVPVRIPREHRRLLLISTMEFISLAFLHQSFANGEELFFKVKRNTKMSKIFNAYATRKGVQSSAIRFLLDGERVRPDDTPKMLELEDQDQIDCVLEQSGGSL</sequence>